<dbReference type="Pfam" id="PF06280">
    <property type="entry name" value="fn3_5"/>
    <property type="match status" value="1"/>
</dbReference>
<dbReference type="Proteomes" id="UP001465668">
    <property type="component" value="Unassembled WGS sequence"/>
</dbReference>
<organism evidence="10 11">
    <name type="scientific">Seiridium cardinale</name>
    <dbReference type="NCBI Taxonomy" id="138064"/>
    <lineage>
        <taxon>Eukaryota</taxon>
        <taxon>Fungi</taxon>
        <taxon>Dikarya</taxon>
        <taxon>Ascomycota</taxon>
        <taxon>Pezizomycotina</taxon>
        <taxon>Sordariomycetes</taxon>
        <taxon>Xylariomycetidae</taxon>
        <taxon>Amphisphaeriales</taxon>
        <taxon>Sporocadaceae</taxon>
        <taxon>Seiridium</taxon>
    </lineage>
</organism>
<dbReference type="PROSITE" id="PS00137">
    <property type="entry name" value="SUBTILASE_HIS"/>
    <property type="match status" value="1"/>
</dbReference>
<dbReference type="InterPro" id="IPR000209">
    <property type="entry name" value="Peptidase_S8/S53_dom"/>
</dbReference>
<feature type="active site" description="Charge relay system" evidence="6">
    <location>
        <position position="267"/>
    </location>
</feature>
<keyword evidence="11" id="KW-1185">Reference proteome</keyword>
<dbReference type="InterPro" id="IPR050131">
    <property type="entry name" value="Peptidase_S8_subtilisin-like"/>
</dbReference>
<reference evidence="10 11" key="1">
    <citation type="submission" date="2024-02" db="EMBL/GenBank/DDBJ databases">
        <title>First draft genome assembly of two strains of Seiridium cardinale.</title>
        <authorList>
            <person name="Emiliani G."/>
            <person name="Scali E."/>
        </authorList>
    </citation>
    <scope>NUCLEOTIDE SEQUENCE [LARGE SCALE GENOMIC DNA]</scope>
    <source>
        <strain evidence="10 11">BM-138-000479</strain>
    </source>
</reference>
<evidence type="ECO:0000256" key="4">
    <source>
        <dbReference type="ARBA" id="ARBA00022801"/>
    </source>
</evidence>
<keyword evidence="4 6" id="KW-0378">Hydrolase</keyword>
<feature type="active site" description="Charge relay system" evidence="6">
    <location>
        <position position="218"/>
    </location>
</feature>
<feature type="domain" description="C5a peptidase/Subtilisin-like protease SBT2-like Fn3-like" evidence="9">
    <location>
        <begin position="669"/>
        <end position="784"/>
    </location>
</feature>
<evidence type="ECO:0000256" key="5">
    <source>
        <dbReference type="ARBA" id="ARBA00022825"/>
    </source>
</evidence>
<dbReference type="InterPro" id="IPR010435">
    <property type="entry name" value="C5a/SBT2-like_Fn3"/>
</dbReference>
<keyword evidence="3" id="KW-0732">Signal</keyword>
<evidence type="ECO:0000313" key="11">
    <source>
        <dbReference type="Proteomes" id="UP001465668"/>
    </source>
</evidence>
<dbReference type="Gene3D" id="3.40.50.200">
    <property type="entry name" value="Peptidase S8/S53 domain"/>
    <property type="match status" value="2"/>
</dbReference>
<dbReference type="InterPro" id="IPR036852">
    <property type="entry name" value="Peptidase_S8/S53_dom_sf"/>
</dbReference>
<evidence type="ECO:0000256" key="3">
    <source>
        <dbReference type="ARBA" id="ARBA00022729"/>
    </source>
</evidence>
<accession>A0ABR2X769</accession>
<dbReference type="PROSITE" id="PS00136">
    <property type="entry name" value="SUBTILASE_ASP"/>
    <property type="match status" value="1"/>
</dbReference>
<comment type="similarity">
    <text evidence="1 6 7">Belongs to the peptidase S8 family.</text>
</comment>
<evidence type="ECO:0000256" key="2">
    <source>
        <dbReference type="ARBA" id="ARBA00022670"/>
    </source>
</evidence>
<comment type="caution">
    <text evidence="10">The sequence shown here is derived from an EMBL/GenBank/DDBJ whole genome shotgun (WGS) entry which is preliminary data.</text>
</comment>
<dbReference type="SUPFAM" id="SSF52743">
    <property type="entry name" value="Subtilisin-like"/>
    <property type="match status" value="1"/>
</dbReference>
<dbReference type="PROSITE" id="PS51892">
    <property type="entry name" value="SUBTILASE"/>
    <property type="match status" value="1"/>
</dbReference>
<dbReference type="InterPro" id="IPR022398">
    <property type="entry name" value="Peptidase_S8_His-AS"/>
</dbReference>
<dbReference type="PRINTS" id="PR00723">
    <property type="entry name" value="SUBTILISIN"/>
</dbReference>
<dbReference type="PANTHER" id="PTHR43806:SF66">
    <property type="entry name" value="SERIN ENDOPEPTIDASE"/>
    <property type="match status" value="1"/>
</dbReference>
<dbReference type="InterPro" id="IPR034187">
    <property type="entry name" value="Peptidases_S8_5"/>
</dbReference>
<name>A0ABR2X769_9PEZI</name>
<dbReference type="InterPro" id="IPR023828">
    <property type="entry name" value="Peptidase_S8_Ser-AS"/>
</dbReference>
<dbReference type="CDD" id="cd07489">
    <property type="entry name" value="Peptidases_S8_5"/>
    <property type="match status" value="1"/>
</dbReference>
<proteinExistence type="inferred from homology"/>
<keyword evidence="5 6" id="KW-0720">Serine protease</keyword>
<dbReference type="EMBL" id="JARVKM010000116">
    <property type="protein sequence ID" value="KAK9769624.1"/>
    <property type="molecule type" value="Genomic_DNA"/>
</dbReference>
<gene>
    <name evidence="10" type="ORF">SCAR479_13689</name>
</gene>
<feature type="domain" description="Peptidase S8/S53" evidence="8">
    <location>
        <begin position="209"/>
        <end position="628"/>
    </location>
</feature>
<evidence type="ECO:0000256" key="7">
    <source>
        <dbReference type="RuleBase" id="RU003355"/>
    </source>
</evidence>
<evidence type="ECO:0000256" key="6">
    <source>
        <dbReference type="PROSITE-ProRule" id="PRU01240"/>
    </source>
</evidence>
<evidence type="ECO:0000256" key="1">
    <source>
        <dbReference type="ARBA" id="ARBA00011073"/>
    </source>
</evidence>
<dbReference type="PANTHER" id="PTHR43806">
    <property type="entry name" value="PEPTIDASE S8"/>
    <property type="match status" value="1"/>
</dbReference>
<evidence type="ECO:0000313" key="10">
    <source>
        <dbReference type="EMBL" id="KAK9769624.1"/>
    </source>
</evidence>
<feature type="active site" description="Charge relay system" evidence="6">
    <location>
        <position position="592"/>
    </location>
</feature>
<evidence type="ECO:0000259" key="9">
    <source>
        <dbReference type="Pfam" id="PF06280"/>
    </source>
</evidence>
<protein>
    <submittedName>
        <fullName evidence="10">Peptidase S8/S53 domain-containing protein</fullName>
    </submittedName>
</protein>
<dbReference type="PROSITE" id="PS00138">
    <property type="entry name" value="SUBTILASE_SER"/>
    <property type="match status" value="1"/>
</dbReference>
<dbReference type="InterPro" id="IPR015500">
    <property type="entry name" value="Peptidase_S8_subtilisin-rel"/>
</dbReference>
<dbReference type="InterPro" id="IPR023827">
    <property type="entry name" value="Peptidase_S8_Asp-AS"/>
</dbReference>
<keyword evidence="2 6" id="KW-0645">Protease</keyword>
<sequence>MGIAATHLPSRTRVPCSQEALYYNISPWLHGKIAIVLQAALTRRMRFAGIAIALLGVLNSSITAAAGSDGPSIAAKATSGEDSIVTGAYIVEFENEGDDVDVFYQGLITDGIEVDHRMDLRYNLFRGVSFHLKDVQTLNETAEAIAGHQKVKNIWPVRRLSFPKLNPLSVGNNATALATLARRQQDSEDTFSPHVMTQVNRLHDEGITGGGIRIGLIDTGVDYLHPALGGCFGEGCLVAYGYDLNGDNSTSPVPIPDDDPYDDCLGHGTHVAGIIAAQSNEQGFLGAAPNVTLGMYKATGCGGDTTNDMLIAGFNMAYEAGSDIISCSAGDDSGWSSDPWAIAASRIAEAGVPVIVALGNSGDSGLWQAASPASGVKVTGVGNVENTLSPIIESAASFTVDQELPEKFGIRWGSPSFQENLTLPLWSVSSAIGAAACSALPDDTPDLAGKVVLVGTSLEDGCNPDNQAKNIVAKGGQYIIYYSLVNGTTDQLYIYTTGVKGTASISLDQGIEFLDLLNGGRNITLEITDASHAGMYVQNWENTEAGGYTSKSSSWGPTYEVEIKPQMTAPGGMILSTYPLSLGGYAVLSGTSMATPLVAAIFALVGQVRGTFDPAVLGSVLSATAKPLNWHDGTSSFDILASVAQQGGGMVQAYDAAYTTTVLSANGLALNDSDHFVGEQTFTIQNLGSEDATYEFGHVKAATMYSLSQGVDTLDNIAFPGGIVDGWATLGFDADSVTVPAGGKAEVRFTITPPSGLNATLLPVYSGYVSLNSTIGESLSLPYLGVQGSMHDTPVVQKGGDTRSGAYLTDTDGHFNIPAAANRTFTIPRPDSNATLPNAIYPTLRAGLTLGTQELRADIVPLFDTTLPTINVFGYQSIGSLPGFPLSWIYRDGASQYFWGQTADGTIVPEGSYKFVVSALRVFGDLNNELDWISVETVPFIIEYAE</sequence>
<dbReference type="Gene3D" id="2.60.40.1710">
    <property type="entry name" value="Subtilisin-like superfamily"/>
    <property type="match status" value="1"/>
</dbReference>
<dbReference type="Pfam" id="PF00082">
    <property type="entry name" value="Peptidase_S8"/>
    <property type="match status" value="1"/>
</dbReference>
<evidence type="ECO:0000259" key="8">
    <source>
        <dbReference type="Pfam" id="PF00082"/>
    </source>
</evidence>